<protein>
    <submittedName>
        <fullName evidence="2">Uncharacterized protein</fullName>
    </submittedName>
</protein>
<reference evidence="2" key="1">
    <citation type="submission" date="2020-02" db="EMBL/GenBank/DDBJ databases">
        <authorList>
            <person name="Meier V. D."/>
        </authorList>
    </citation>
    <scope>NUCLEOTIDE SEQUENCE</scope>
    <source>
        <strain evidence="2">AVDCRST_MAG44</strain>
        <strain evidence="3">AVDCRST_MAG62</strain>
    </source>
</reference>
<evidence type="ECO:0000313" key="3">
    <source>
        <dbReference type="EMBL" id="CAA9527748.1"/>
    </source>
</evidence>
<name>A0A6J4SEH2_9SPHN</name>
<dbReference type="EMBL" id="CADCWB010000198">
    <property type="protein sequence ID" value="CAA9527748.1"/>
    <property type="molecule type" value="Genomic_DNA"/>
</dbReference>
<organism evidence="2">
    <name type="scientific">uncultured Sphingomonas sp</name>
    <dbReference type="NCBI Taxonomy" id="158754"/>
    <lineage>
        <taxon>Bacteria</taxon>
        <taxon>Pseudomonadati</taxon>
        <taxon>Pseudomonadota</taxon>
        <taxon>Alphaproteobacteria</taxon>
        <taxon>Sphingomonadales</taxon>
        <taxon>Sphingomonadaceae</taxon>
        <taxon>Sphingomonas</taxon>
        <taxon>environmental samples</taxon>
    </lineage>
</organism>
<evidence type="ECO:0000313" key="2">
    <source>
        <dbReference type="EMBL" id="CAA9496138.1"/>
    </source>
</evidence>
<dbReference type="EMBL" id="CADCVY010000037">
    <property type="protein sequence ID" value="CAA9496138.1"/>
    <property type="molecule type" value="Genomic_DNA"/>
</dbReference>
<proteinExistence type="predicted"/>
<dbReference type="AlphaFoldDB" id="A0A6J4SEH2"/>
<sequence length="150" mass="16054">MPIALSVLMLVAADPGAKVIAKSICPVATGEQIIVCADPADRSGYRIDPAIAAVQRQAGDLGANPPMQRDIGKEGCLPHGLKPCPGLDTIPVLAIARVAAQSAILAAGGEDWRAPLRTEADHYEVYREAKAKEERRKSDRKVRFGIFSKR</sequence>
<gene>
    <name evidence="2" type="ORF">AVDCRST_MAG44-482</name>
    <name evidence="3" type="ORF">AVDCRST_MAG62-1596</name>
</gene>
<evidence type="ECO:0000256" key="1">
    <source>
        <dbReference type="SAM" id="MobiDB-lite"/>
    </source>
</evidence>
<feature type="region of interest" description="Disordered" evidence="1">
    <location>
        <begin position="131"/>
        <end position="150"/>
    </location>
</feature>
<accession>A0A6J4SEH2</accession>